<dbReference type="GeneID" id="88356934"/>
<dbReference type="AlphaFoldDB" id="A0A291REQ8"/>
<dbReference type="InterPro" id="IPR010310">
    <property type="entry name" value="T7SS_ESAT-6-like"/>
</dbReference>
<dbReference type="SUPFAM" id="SSF140453">
    <property type="entry name" value="EsxAB dimer-like"/>
    <property type="match status" value="1"/>
</dbReference>
<dbReference type="KEGG" id="ntp:CRH09_05725"/>
<evidence type="ECO:0000313" key="1">
    <source>
        <dbReference type="EMBL" id="ATL65789.1"/>
    </source>
</evidence>
<dbReference type="Pfam" id="PF06013">
    <property type="entry name" value="WXG100"/>
    <property type="match status" value="1"/>
</dbReference>
<protein>
    <recommendedName>
        <fullName evidence="3">ESAT-6-like protein</fullName>
    </recommendedName>
</protein>
<proteinExistence type="predicted"/>
<dbReference type="EMBL" id="CP023778">
    <property type="protein sequence ID" value="ATL65789.1"/>
    <property type="molecule type" value="Genomic_DNA"/>
</dbReference>
<dbReference type="InterPro" id="IPR036689">
    <property type="entry name" value="ESAT-6-like_sf"/>
</dbReference>
<name>A0A291REQ8_9NOCA</name>
<dbReference type="Proteomes" id="UP000221961">
    <property type="component" value="Chromosome"/>
</dbReference>
<accession>A0A291REQ8</accession>
<evidence type="ECO:0000313" key="2">
    <source>
        <dbReference type="Proteomes" id="UP000221961"/>
    </source>
</evidence>
<gene>
    <name evidence="1" type="ORF">CRH09_05725</name>
</gene>
<evidence type="ECO:0008006" key="3">
    <source>
        <dbReference type="Google" id="ProtNLM"/>
    </source>
</evidence>
<sequence length="95" mass="10489">MTMQYKPDVIIPRLGDLNGRNLSLRAENEQVKQAANKLLAIWKGQSADAFVNAKLQWDNEFENLAQMLDKIVKFSNQAVESAVATDVANAAGFGH</sequence>
<organism evidence="1 2">
    <name type="scientific">Nocardia terpenica</name>
    <dbReference type="NCBI Taxonomy" id="455432"/>
    <lineage>
        <taxon>Bacteria</taxon>
        <taxon>Bacillati</taxon>
        <taxon>Actinomycetota</taxon>
        <taxon>Actinomycetes</taxon>
        <taxon>Mycobacteriales</taxon>
        <taxon>Nocardiaceae</taxon>
        <taxon>Nocardia</taxon>
    </lineage>
</organism>
<dbReference type="Gene3D" id="1.10.287.1060">
    <property type="entry name" value="ESAT-6-like"/>
    <property type="match status" value="1"/>
</dbReference>
<dbReference type="RefSeq" id="WP_098693032.1">
    <property type="nucleotide sequence ID" value="NZ_CP023778.1"/>
</dbReference>
<reference evidence="1 2" key="1">
    <citation type="submission" date="2017-10" db="EMBL/GenBank/DDBJ databases">
        <title>Comparative genomics between pathogenic Norcardia.</title>
        <authorList>
            <person name="Zeng L."/>
        </authorList>
    </citation>
    <scope>NUCLEOTIDE SEQUENCE [LARGE SCALE GENOMIC DNA]</scope>
    <source>
        <strain evidence="1 2">NC_YFY_NT001</strain>
    </source>
</reference>